<dbReference type="EMBL" id="MF974398">
    <property type="protein sequence ID" value="AVH81617.1"/>
    <property type="molecule type" value="Genomic_DNA"/>
</dbReference>
<accession>M6UZV3</accession>
<proteinExistence type="predicted"/>
<evidence type="ECO:0000313" key="2">
    <source>
        <dbReference type="EMBL" id="AVH81617.1"/>
    </source>
</evidence>
<geneLocation type="plasmid" evidence="2">
    <name>p2_L200901116</name>
</geneLocation>
<protein>
    <submittedName>
        <fullName evidence="2">Helix-turn-helix domain-containing protein</fullName>
    </submittedName>
</protein>
<keyword evidence="2" id="KW-0614">Plasmid</keyword>
<dbReference type="Pfam" id="PF13730">
    <property type="entry name" value="HTH_36"/>
    <property type="match status" value="1"/>
</dbReference>
<dbReference type="InterPro" id="IPR036390">
    <property type="entry name" value="WH_DNA-bd_sf"/>
</dbReference>
<organism evidence="2">
    <name type="scientific">Leptospira mayottensis 200901116</name>
    <dbReference type="NCBI Taxonomy" id="1192864"/>
    <lineage>
        <taxon>Bacteria</taxon>
        <taxon>Pseudomonadati</taxon>
        <taxon>Spirochaetota</taxon>
        <taxon>Spirochaetia</taxon>
        <taxon>Leptospirales</taxon>
        <taxon>Leptospiraceae</taxon>
        <taxon>Leptospira</taxon>
    </lineage>
</organism>
<dbReference type="AlphaFoldDB" id="M6UZV3"/>
<evidence type="ECO:0000256" key="1">
    <source>
        <dbReference type="SAM" id="MobiDB-lite"/>
    </source>
</evidence>
<dbReference type="Gene3D" id="1.10.10.10">
    <property type="entry name" value="Winged helix-like DNA-binding domain superfamily/Winged helix DNA-binding domain"/>
    <property type="match status" value="1"/>
</dbReference>
<name>M6UZV3_9LEPT</name>
<reference evidence="2" key="1">
    <citation type="journal article" date="2018" name="Sci. Rep.">
        <title>Characterization of LE3 and LE4, the only lytic phages known to infect the spirochete Leptospira.</title>
        <authorList>
            <person name="Schiettekatte O."/>
            <person name="Vincent A.T."/>
            <person name="Malosse C."/>
            <person name="Lechat P."/>
            <person name="Chamot-Rooke J."/>
            <person name="Veyrier F.J."/>
            <person name="Picardeau M."/>
            <person name="Bourhy P."/>
        </authorList>
    </citation>
    <scope>NUCLEOTIDE SEQUENCE</scope>
    <source>
        <plasmid evidence="2">p2_L200901116</plasmid>
    </source>
</reference>
<feature type="region of interest" description="Disordered" evidence="1">
    <location>
        <begin position="107"/>
        <end position="128"/>
    </location>
</feature>
<dbReference type="InterPro" id="IPR036388">
    <property type="entry name" value="WH-like_DNA-bd_sf"/>
</dbReference>
<feature type="compositionally biased region" description="Polar residues" evidence="1">
    <location>
        <begin position="107"/>
        <end position="122"/>
    </location>
</feature>
<sequence>MDELIYGEFIPRAVINTKLSRGIRDVLAKITLLDIAGRCEGRGGCYAGNEYLATMLGMATTTIAKYISRLRKAGYIEQISFDGRVRVIRSTLHDMVVMERAQYKISKTASANNPSQTRTNGQGREVRQGRAEWDYRSASVRTKEESKKTLNVDAAKNQKPTWIGFLDWANERLTRSSNDILRNIKIDFNGTELKLLEPVSDSLGMVIQKYFIEEIEKPIEVVFVKNSDEQSRAA</sequence>
<dbReference type="SUPFAM" id="SSF46785">
    <property type="entry name" value="Winged helix' DNA-binding domain"/>
    <property type="match status" value="1"/>
</dbReference>
<dbReference type="RefSeq" id="WP_002745842.1">
    <property type="nucleotide sequence ID" value="NZ_MF974398.1"/>
</dbReference>